<dbReference type="AlphaFoldDB" id="A0A699HUC8"/>
<reference evidence="2" key="1">
    <citation type="journal article" date="2019" name="Sci. Rep.">
        <title>Draft genome of Tanacetum cinerariifolium, the natural source of mosquito coil.</title>
        <authorList>
            <person name="Yamashiro T."/>
            <person name="Shiraishi A."/>
            <person name="Satake H."/>
            <person name="Nakayama K."/>
        </authorList>
    </citation>
    <scope>NUCLEOTIDE SEQUENCE</scope>
</reference>
<feature type="non-terminal residue" evidence="2">
    <location>
        <position position="1"/>
    </location>
</feature>
<protein>
    <submittedName>
        <fullName evidence="2">Uncharacterized protein</fullName>
    </submittedName>
</protein>
<feature type="compositionally biased region" description="Basic and acidic residues" evidence="1">
    <location>
        <begin position="17"/>
        <end position="28"/>
    </location>
</feature>
<organism evidence="2">
    <name type="scientific">Tanacetum cinerariifolium</name>
    <name type="common">Dalmatian daisy</name>
    <name type="synonym">Chrysanthemum cinerariifolium</name>
    <dbReference type="NCBI Taxonomy" id="118510"/>
    <lineage>
        <taxon>Eukaryota</taxon>
        <taxon>Viridiplantae</taxon>
        <taxon>Streptophyta</taxon>
        <taxon>Embryophyta</taxon>
        <taxon>Tracheophyta</taxon>
        <taxon>Spermatophyta</taxon>
        <taxon>Magnoliopsida</taxon>
        <taxon>eudicotyledons</taxon>
        <taxon>Gunneridae</taxon>
        <taxon>Pentapetalae</taxon>
        <taxon>asterids</taxon>
        <taxon>campanulids</taxon>
        <taxon>Asterales</taxon>
        <taxon>Asteraceae</taxon>
        <taxon>Asteroideae</taxon>
        <taxon>Anthemideae</taxon>
        <taxon>Anthemidinae</taxon>
        <taxon>Tanacetum</taxon>
    </lineage>
</organism>
<comment type="caution">
    <text evidence="2">The sequence shown here is derived from an EMBL/GenBank/DDBJ whole genome shotgun (WGS) entry which is preliminary data.</text>
</comment>
<feature type="compositionally biased region" description="Acidic residues" evidence="1">
    <location>
        <begin position="29"/>
        <end position="47"/>
    </location>
</feature>
<accession>A0A699HUC8</accession>
<feature type="compositionally biased region" description="Acidic residues" evidence="1">
    <location>
        <begin position="57"/>
        <end position="79"/>
    </location>
</feature>
<feature type="compositionally biased region" description="Acidic residues" evidence="1">
    <location>
        <begin position="99"/>
        <end position="109"/>
    </location>
</feature>
<sequence length="272" mass="31404">IVMANPNPEDPNIPNEDVPKEDPYHLLDFDEEDPEMDIDEEEPEEDLPGNMNGWVDDHDDVEEEDDENEDVDIEDDDAEIIFSYEVQGDQTSSPRDESSDSEFEADEADGGLAPWAFTRDLEALRRHDRIRETESGTSRTEIALLGSEAMIEKMEREIFHQDLSGVEETLENVVERLKVLDSEENATLKKKLADKEMLLYLTRIDRDRAERRLSESIWWNERFYLEMVRKGAVPKPPSDNEGSERRRKMPKKSDGDEGLSDPRGLLMLFSID</sequence>
<feature type="region of interest" description="Disordered" evidence="1">
    <location>
        <begin position="1"/>
        <end position="114"/>
    </location>
</feature>
<evidence type="ECO:0000313" key="2">
    <source>
        <dbReference type="EMBL" id="GEY83095.1"/>
    </source>
</evidence>
<dbReference type="EMBL" id="BKCJ010213842">
    <property type="protein sequence ID" value="GEY83095.1"/>
    <property type="molecule type" value="Genomic_DNA"/>
</dbReference>
<evidence type="ECO:0000256" key="1">
    <source>
        <dbReference type="SAM" id="MobiDB-lite"/>
    </source>
</evidence>
<name>A0A699HUC8_TANCI</name>
<feature type="region of interest" description="Disordered" evidence="1">
    <location>
        <begin position="231"/>
        <end position="272"/>
    </location>
</feature>
<proteinExistence type="predicted"/>
<gene>
    <name evidence="2" type="ORF">Tci_455069</name>
</gene>
<feature type="compositionally biased region" description="Low complexity" evidence="1">
    <location>
        <begin position="1"/>
        <end position="16"/>
    </location>
</feature>